<dbReference type="eggNOG" id="arCOG09161">
    <property type="taxonomic scope" value="Archaea"/>
</dbReference>
<sequence length="385" mass="40801">MSGFGRRDVCRLGAAGALTVAGLGTAGTGAVVGSAEQNTNGRVVFVYDDSWREDWTDTFPVHQDEGVPACSAAVVDHIDTSWGLLPEHLRKMEDAGWEIMAHTVSHVAVGNLYLTAPAAAGDERLYLDGSFLAEYEGEEIVISDGDRTVENAVAGGDRDDTGIYLDLAEPVGESFDAETAYVRFTEDRIRDEVVGSKDALEELGVEVDGFVSPYGRSDGLVEDLVRDHYAAFANRGGNGVNALEGLDPHALSRSSIDGHTVTEAEIEAFFDDVAANDALGIAVGHSQFDETTPERIRFAIQAAKERDLEIVTLRTALADLEAGDGSGTDGTGEESNESNETDGTGAESDESDDDSLPGFGIAGTLAGLGTAGYLLSNRRRDDERS</sequence>
<evidence type="ECO:0000256" key="1">
    <source>
        <dbReference type="ARBA" id="ARBA00004613"/>
    </source>
</evidence>
<dbReference type="PANTHER" id="PTHR34216:SF3">
    <property type="entry name" value="POLY-BETA-1,6-N-ACETYL-D-GLUCOSAMINE N-DEACETYLASE"/>
    <property type="match status" value="1"/>
</dbReference>
<dbReference type="PANTHER" id="PTHR34216">
    <property type="match status" value="1"/>
</dbReference>
<comment type="caution">
    <text evidence="5">The sequence shown here is derived from an EMBL/GenBank/DDBJ whole genome shotgun (WGS) entry which is preliminary data.</text>
</comment>
<dbReference type="InterPro" id="IPR002509">
    <property type="entry name" value="NODB_dom"/>
</dbReference>
<dbReference type="InterPro" id="IPR011330">
    <property type="entry name" value="Glyco_hydro/deAcase_b/a-brl"/>
</dbReference>
<organism evidence="5 6">
    <name type="scientific">Haloterrigena salina JCM 13891</name>
    <dbReference type="NCBI Taxonomy" id="1227488"/>
    <lineage>
        <taxon>Archaea</taxon>
        <taxon>Methanobacteriati</taxon>
        <taxon>Methanobacteriota</taxon>
        <taxon>Stenosarchaea group</taxon>
        <taxon>Halobacteria</taxon>
        <taxon>Halobacteriales</taxon>
        <taxon>Natrialbaceae</taxon>
        <taxon>Haloterrigena</taxon>
    </lineage>
</organism>
<dbReference type="GO" id="GO:0016810">
    <property type="term" value="F:hydrolase activity, acting on carbon-nitrogen (but not peptide) bonds"/>
    <property type="evidence" value="ECO:0007669"/>
    <property type="project" value="InterPro"/>
</dbReference>
<feature type="region of interest" description="Disordered" evidence="3">
    <location>
        <begin position="321"/>
        <end position="365"/>
    </location>
</feature>
<dbReference type="EMBL" id="AOIS01000023">
    <property type="protein sequence ID" value="ELZ20795.1"/>
    <property type="molecule type" value="Genomic_DNA"/>
</dbReference>
<feature type="compositionally biased region" description="Acidic residues" evidence="3">
    <location>
        <begin position="331"/>
        <end position="340"/>
    </location>
</feature>
<evidence type="ECO:0000313" key="6">
    <source>
        <dbReference type="Proteomes" id="UP000011657"/>
    </source>
</evidence>
<dbReference type="GO" id="GO:0005975">
    <property type="term" value="P:carbohydrate metabolic process"/>
    <property type="evidence" value="ECO:0007669"/>
    <property type="project" value="InterPro"/>
</dbReference>
<dbReference type="OrthoDB" id="186535at2157"/>
<dbReference type="InterPro" id="IPR026371">
    <property type="entry name" value="PGF_CTERM"/>
</dbReference>
<proteinExistence type="predicted"/>
<evidence type="ECO:0000259" key="4">
    <source>
        <dbReference type="Pfam" id="PF01522"/>
    </source>
</evidence>
<feature type="domain" description="NodB homology" evidence="4">
    <location>
        <begin position="39"/>
        <end position="112"/>
    </location>
</feature>
<dbReference type="PATRIC" id="fig|1227488.3.peg.1191"/>
<keyword evidence="2" id="KW-0732">Signal</keyword>
<gene>
    <name evidence="5" type="ORF">C477_06076</name>
</gene>
<reference evidence="5 6" key="1">
    <citation type="journal article" date="2014" name="PLoS Genet.">
        <title>Phylogenetically driven sequencing of extremely halophilic archaea reveals strategies for static and dynamic osmo-response.</title>
        <authorList>
            <person name="Becker E.A."/>
            <person name="Seitzer P.M."/>
            <person name="Tritt A."/>
            <person name="Larsen D."/>
            <person name="Krusor M."/>
            <person name="Yao A.I."/>
            <person name="Wu D."/>
            <person name="Madern D."/>
            <person name="Eisen J.A."/>
            <person name="Darling A.E."/>
            <person name="Facciotti M.T."/>
        </authorList>
    </citation>
    <scope>NUCLEOTIDE SEQUENCE [LARGE SCALE GENOMIC DNA]</scope>
    <source>
        <strain evidence="5 6">JCM 13891</strain>
    </source>
</reference>
<accession>M0CC30</accession>
<dbReference type="GO" id="GO:0005886">
    <property type="term" value="C:plasma membrane"/>
    <property type="evidence" value="ECO:0007669"/>
    <property type="project" value="UniProtKB-SubCell"/>
</dbReference>
<evidence type="ECO:0000256" key="2">
    <source>
        <dbReference type="ARBA" id="ARBA00022729"/>
    </source>
</evidence>
<comment type="subcellular location">
    <subcellularLocation>
        <location evidence="1">Secreted</location>
    </subcellularLocation>
</comment>
<dbReference type="InterPro" id="IPR051398">
    <property type="entry name" value="Polysacch_Deacetylase"/>
</dbReference>
<dbReference type="Gene3D" id="3.20.20.370">
    <property type="entry name" value="Glycoside hydrolase/deacetylase"/>
    <property type="match status" value="1"/>
</dbReference>
<dbReference type="GO" id="GO:0030115">
    <property type="term" value="C:S-layer"/>
    <property type="evidence" value="ECO:0007669"/>
    <property type="project" value="UniProtKB-SubCell"/>
</dbReference>
<dbReference type="Pfam" id="PF01522">
    <property type="entry name" value="Polysacc_deac_1"/>
    <property type="match status" value="1"/>
</dbReference>
<dbReference type="Proteomes" id="UP000011657">
    <property type="component" value="Unassembled WGS sequence"/>
</dbReference>
<protein>
    <submittedName>
        <fullName evidence="5">Polysaccharide deacetylase</fullName>
    </submittedName>
</protein>
<dbReference type="AlphaFoldDB" id="M0CC30"/>
<evidence type="ECO:0000313" key="5">
    <source>
        <dbReference type="EMBL" id="ELZ20795.1"/>
    </source>
</evidence>
<name>M0CC30_9EURY</name>
<dbReference type="RefSeq" id="WP_008893541.1">
    <property type="nucleotide sequence ID" value="NZ_AOIS01000023.1"/>
</dbReference>
<dbReference type="SUPFAM" id="SSF88713">
    <property type="entry name" value="Glycoside hydrolase/deacetylase"/>
    <property type="match status" value="1"/>
</dbReference>
<keyword evidence="6" id="KW-1185">Reference proteome</keyword>
<dbReference type="NCBIfam" id="TIGR04126">
    <property type="entry name" value="PGF_CTERM"/>
    <property type="match status" value="1"/>
</dbReference>
<evidence type="ECO:0000256" key="3">
    <source>
        <dbReference type="SAM" id="MobiDB-lite"/>
    </source>
</evidence>